<name>A0ABP9SQA3_9ACTN</name>
<protein>
    <submittedName>
        <fullName evidence="1">Uncharacterized protein</fullName>
    </submittedName>
</protein>
<dbReference type="RefSeq" id="WP_345638631.1">
    <property type="nucleotide sequence ID" value="NZ_BAABJQ010000045.1"/>
</dbReference>
<gene>
    <name evidence="1" type="ORF">GCM10023322_79090</name>
</gene>
<comment type="caution">
    <text evidence="1">The sequence shown here is derived from an EMBL/GenBank/DDBJ whole genome shotgun (WGS) entry which is preliminary data.</text>
</comment>
<sequence>MLSFPTVHALTECLLQAQHDTPPAPMGEPEQLGTIVLAQDRPIGPVRCHLRQLRILQLPLLGDPHHHTLPALLHRFADTLAPRPAAAGDHITSSGRTRHEDAPLHPDDLAALRLALSEPLPGLRLLAWAVCYDDVLADAEEPTTLRRVEAVDIDGRFYQLSRRATETGPVVLLDEHPNRDDLPATYPALARLATTGWPAQN</sequence>
<proteinExistence type="predicted"/>
<keyword evidence="2" id="KW-1185">Reference proteome</keyword>
<reference evidence="2" key="1">
    <citation type="journal article" date="2019" name="Int. J. Syst. Evol. Microbiol.">
        <title>The Global Catalogue of Microorganisms (GCM) 10K type strain sequencing project: providing services to taxonomists for standard genome sequencing and annotation.</title>
        <authorList>
            <consortium name="The Broad Institute Genomics Platform"/>
            <consortium name="The Broad Institute Genome Sequencing Center for Infectious Disease"/>
            <person name="Wu L."/>
            <person name="Ma J."/>
        </authorList>
    </citation>
    <scope>NUCLEOTIDE SEQUENCE [LARGE SCALE GENOMIC DNA]</scope>
    <source>
        <strain evidence="2">JCM 18304</strain>
    </source>
</reference>
<dbReference type="Proteomes" id="UP001501570">
    <property type="component" value="Unassembled WGS sequence"/>
</dbReference>
<evidence type="ECO:0000313" key="1">
    <source>
        <dbReference type="EMBL" id="GAA5200696.1"/>
    </source>
</evidence>
<organism evidence="1 2">
    <name type="scientific">Rugosimonospora acidiphila</name>
    <dbReference type="NCBI Taxonomy" id="556531"/>
    <lineage>
        <taxon>Bacteria</taxon>
        <taxon>Bacillati</taxon>
        <taxon>Actinomycetota</taxon>
        <taxon>Actinomycetes</taxon>
        <taxon>Micromonosporales</taxon>
        <taxon>Micromonosporaceae</taxon>
        <taxon>Rugosimonospora</taxon>
    </lineage>
</organism>
<accession>A0ABP9SQA3</accession>
<evidence type="ECO:0000313" key="2">
    <source>
        <dbReference type="Proteomes" id="UP001501570"/>
    </source>
</evidence>
<dbReference type="EMBL" id="BAABJQ010000045">
    <property type="protein sequence ID" value="GAA5200696.1"/>
    <property type="molecule type" value="Genomic_DNA"/>
</dbReference>